<dbReference type="InterPro" id="IPR036034">
    <property type="entry name" value="PDZ_sf"/>
</dbReference>
<dbReference type="InterPro" id="IPR014219">
    <property type="entry name" value="SpoIVB"/>
</dbReference>
<dbReference type="EC" id="3.4.21.116" evidence="2"/>
<reference evidence="2" key="2">
    <citation type="journal article" date="2021" name="PeerJ">
        <title>Extensive microbial diversity within the chicken gut microbiome revealed by metagenomics and culture.</title>
        <authorList>
            <person name="Gilroy R."/>
            <person name="Ravi A."/>
            <person name="Getino M."/>
            <person name="Pursley I."/>
            <person name="Horton D.L."/>
            <person name="Alikhan N.F."/>
            <person name="Baker D."/>
            <person name="Gharbi K."/>
            <person name="Hall N."/>
            <person name="Watson M."/>
            <person name="Adriaenssens E.M."/>
            <person name="Foster-Nyarko E."/>
            <person name="Jarju S."/>
            <person name="Secka A."/>
            <person name="Antonio M."/>
            <person name="Oren A."/>
            <person name="Chaudhuri R.R."/>
            <person name="La Ragione R."/>
            <person name="Hildebrand F."/>
            <person name="Pallen M.J."/>
        </authorList>
    </citation>
    <scope>NUCLEOTIDE SEQUENCE</scope>
    <source>
        <strain evidence="2">E3-2379</strain>
    </source>
</reference>
<evidence type="ECO:0000313" key="3">
    <source>
        <dbReference type="Proteomes" id="UP000823618"/>
    </source>
</evidence>
<feature type="domain" description="Peptidase S55" evidence="1">
    <location>
        <begin position="141"/>
        <end position="367"/>
    </location>
</feature>
<dbReference type="GO" id="GO:0016787">
    <property type="term" value="F:hydrolase activity"/>
    <property type="evidence" value="ECO:0007669"/>
    <property type="project" value="UniProtKB-KW"/>
</dbReference>
<keyword evidence="2" id="KW-0378">Hydrolase</keyword>
<proteinExistence type="predicted"/>
<dbReference type="AlphaFoldDB" id="A0A9D9I3A6"/>
<evidence type="ECO:0000259" key="1">
    <source>
        <dbReference type="PROSITE" id="PS51494"/>
    </source>
</evidence>
<name>A0A9D9I3A6_9FIRM</name>
<dbReference type="PROSITE" id="PS51494">
    <property type="entry name" value="SPOIVB"/>
    <property type="match status" value="1"/>
</dbReference>
<reference evidence="2" key="1">
    <citation type="submission" date="2020-10" db="EMBL/GenBank/DDBJ databases">
        <authorList>
            <person name="Gilroy R."/>
        </authorList>
    </citation>
    <scope>NUCLEOTIDE SEQUENCE</scope>
    <source>
        <strain evidence="2">E3-2379</strain>
    </source>
</reference>
<evidence type="ECO:0000313" key="2">
    <source>
        <dbReference type="EMBL" id="MBO8464246.1"/>
    </source>
</evidence>
<accession>A0A9D9I3A6</accession>
<dbReference type="NCBIfam" id="TIGR02860">
    <property type="entry name" value="spore_IV_B"/>
    <property type="match status" value="1"/>
</dbReference>
<dbReference type="Gene3D" id="2.30.42.10">
    <property type="match status" value="1"/>
</dbReference>
<comment type="caution">
    <text evidence="2">The sequence shown here is derived from an EMBL/GenBank/DDBJ whole genome shotgun (WGS) entry which is preliminary data.</text>
</comment>
<gene>
    <name evidence="2" type="primary">spoIVB</name>
    <name evidence="2" type="ORF">IAC13_09975</name>
</gene>
<organism evidence="2 3">
    <name type="scientific">Candidatus Scybalomonas excrementavium</name>
    <dbReference type="NCBI Taxonomy" id="2840943"/>
    <lineage>
        <taxon>Bacteria</taxon>
        <taxon>Bacillati</taxon>
        <taxon>Bacillota</taxon>
        <taxon>Clostridia</taxon>
        <taxon>Lachnospirales</taxon>
        <taxon>Lachnospiraceae</taxon>
        <taxon>Lachnospiraceae incertae sedis</taxon>
        <taxon>Candidatus Scybalomonas</taxon>
    </lineage>
</organism>
<dbReference type="Proteomes" id="UP000823618">
    <property type="component" value="Unassembled WGS sequence"/>
</dbReference>
<dbReference type="SUPFAM" id="SSF50156">
    <property type="entry name" value="PDZ domain-like"/>
    <property type="match status" value="1"/>
</dbReference>
<protein>
    <submittedName>
        <fullName evidence="2">SpoIVB peptidase</fullName>
        <ecNumber evidence="2">3.4.21.116</ecNumber>
    </submittedName>
</protein>
<dbReference type="Pfam" id="PF05580">
    <property type="entry name" value="Peptidase_S55"/>
    <property type="match status" value="1"/>
</dbReference>
<dbReference type="InterPro" id="IPR008763">
    <property type="entry name" value="Peptidase_S55"/>
</dbReference>
<sequence length="367" mass="40443">MESWKIRYRKSLCILLGIHTFILLLLLFGLYSEETVDKFPVFSKKEVVTTSTNESLKGEKVIPGGSAVGIYIETEGALVLGTQSVKGMDGSTYEPAKYIVESGDYITKANGVKVRNKEELTQIVKEQGNSPMILELVRKNKKISVKIEPVLAKENGEYQLGVWVRDNSQGIGTLTYIKGNQFGGLGHGIHDIDTGGMMDVKGGYIFQSKILSIKKGEKGKPGEMVGMVCYDFEKPYGMITKNTNYGIFGNVTDELIKGIKQEEVEVGLKEEVKKGKAYIRSSISGKIEDYEIQITDVDASNKNLEKGMIIEITDPRLLKLTNGIVQGMSGTPILQNGKLIGAVTHVFVQDSTKGYGTFIENMLKQSK</sequence>
<dbReference type="EMBL" id="JADIML010000285">
    <property type="protein sequence ID" value="MBO8464246.1"/>
    <property type="molecule type" value="Genomic_DNA"/>
</dbReference>